<feature type="compositionally biased region" description="Polar residues" evidence="1">
    <location>
        <begin position="337"/>
        <end position="358"/>
    </location>
</feature>
<dbReference type="AlphaFoldDB" id="A0A2B4R3L2"/>
<protein>
    <recommendedName>
        <fullName evidence="4">Shavenoid isoform B-like N-terminal domain-containing protein</fullName>
    </recommendedName>
</protein>
<name>A0A2B4R3L2_STYPI</name>
<keyword evidence="6" id="KW-1185">Reference proteome</keyword>
<feature type="compositionally biased region" description="Low complexity" evidence="1">
    <location>
        <begin position="359"/>
        <end position="372"/>
    </location>
</feature>
<feature type="region of interest" description="Disordered" evidence="1">
    <location>
        <begin position="274"/>
        <end position="293"/>
    </location>
</feature>
<feature type="transmembrane region" description="Helical" evidence="2">
    <location>
        <begin position="391"/>
        <end position="415"/>
    </location>
</feature>
<feature type="domain" description="Shavenoid isoform B-like N-terminal" evidence="4">
    <location>
        <begin position="30"/>
        <end position="93"/>
    </location>
</feature>
<evidence type="ECO:0000313" key="5">
    <source>
        <dbReference type="EMBL" id="PFX11736.1"/>
    </source>
</evidence>
<accession>A0A2B4R3L2</accession>
<evidence type="ECO:0000256" key="1">
    <source>
        <dbReference type="SAM" id="MobiDB-lite"/>
    </source>
</evidence>
<feature type="chain" id="PRO_5012021580" description="Shavenoid isoform B-like N-terminal domain-containing protein" evidence="3">
    <location>
        <begin position="21"/>
        <end position="737"/>
    </location>
</feature>
<organism evidence="5 6">
    <name type="scientific">Stylophora pistillata</name>
    <name type="common">Smooth cauliflower coral</name>
    <dbReference type="NCBI Taxonomy" id="50429"/>
    <lineage>
        <taxon>Eukaryota</taxon>
        <taxon>Metazoa</taxon>
        <taxon>Cnidaria</taxon>
        <taxon>Anthozoa</taxon>
        <taxon>Hexacorallia</taxon>
        <taxon>Scleractinia</taxon>
        <taxon>Astrocoeniina</taxon>
        <taxon>Pocilloporidae</taxon>
        <taxon>Stylophora</taxon>
    </lineage>
</organism>
<evidence type="ECO:0000259" key="4">
    <source>
        <dbReference type="Pfam" id="PF23328"/>
    </source>
</evidence>
<feature type="region of interest" description="Disordered" evidence="1">
    <location>
        <begin position="619"/>
        <end position="691"/>
    </location>
</feature>
<proteinExistence type="predicted"/>
<dbReference type="EMBL" id="LSMT01001952">
    <property type="protein sequence ID" value="PFX11736.1"/>
    <property type="molecule type" value="Genomic_DNA"/>
</dbReference>
<comment type="caution">
    <text evidence="5">The sequence shown here is derived from an EMBL/GenBank/DDBJ whole genome shotgun (WGS) entry which is preliminary data.</text>
</comment>
<keyword evidence="2" id="KW-0472">Membrane</keyword>
<sequence length="737" mass="81215">MKPKCFFFLVLLGFGLTVSCLDESNVKSYYVERRKGNHPDLFVVDMTSGSRCVSCSSLNAFHQPTLWFQSPCVCACSSDNSTFIPSLRFCISRKTLPANFTDCPSKRYENVAYGEPLNFPVDLHMKGNWKTSYSSSKSCKLYGYYLDYTGFQVRWRKINVSVFQLIKEGGTGKTFSIQWQDSGKNLSGRIIYLLLTCENHQGMQRKHSCYLLKALGNIIYYAPSTTSSESVPTAMNSPNKPSSKSAFSRSPQSSQSKQTFSLSLSLQPTSFPLPSPSWDSMTRSPTKHSHKVSTFVPTHMETSSLQRRQALCSSGPILPSKSTAKLESFSPFNSEEISNQVTNTGISKSSVSTGEPNNSEPSELPTTESSLPARDGPGDKEARKSGNNTGVAIGVGVCGAVAFGIIVIGVIIVFCKRRKLRDSMEKKAKLHVGVKNPVYEKPQDDIKIERPREKAKTFNEQDSQPTYLELVDNRVSTLGHENDRAVYSSLAENYDNSSVYQSLNKNTPAATSPVYQSLQNNQPSTKKLVPKNKLSNAKKPEKPSVQPDPVYSVLEESDIKQGDMSEALYNVLEGPDPGHDTPGNIQDPVYNMLNGPEAGQTYEDPDVSVQQDPLYNVLEEPKSKQEHQEPLYNVLESADTGSAHSRQEAPHDGAVSEPLYNVLDGADSGGANVSGAEYAFPNRPLSGRDNPAYEQTLEFGVPNAVVHSPGSQRESFYEPLEGSDRQDVYEPLQKSGK</sequence>
<feature type="region of interest" description="Disordered" evidence="1">
    <location>
        <begin position="337"/>
        <end position="385"/>
    </location>
</feature>
<evidence type="ECO:0000256" key="2">
    <source>
        <dbReference type="SAM" id="Phobius"/>
    </source>
</evidence>
<feature type="compositionally biased region" description="Polar residues" evidence="1">
    <location>
        <begin position="510"/>
        <end position="525"/>
    </location>
</feature>
<gene>
    <name evidence="5" type="ORF">AWC38_SpisGene24429</name>
</gene>
<feature type="region of interest" description="Disordered" evidence="1">
    <location>
        <begin position="570"/>
        <end position="605"/>
    </location>
</feature>
<keyword evidence="2" id="KW-1133">Transmembrane helix</keyword>
<dbReference type="Proteomes" id="UP000225706">
    <property type="component" value="Unassembled WGS sequence"/>
</dbReference>
<feature type="compositionally biased region" description="Low complexity" evidence="1">
    <location>
        <begin position="240"/>
        <end position="253"/>
    </location>
</feature>
<keyword evidence="3" id="KW-0732">Signal</keyword>
<evidence type="ECO:0000256" key="3">
    <source>
        <dbReference type="SAM" id="SignalP"/>
    </source>
</evidence>
<evidence type="ECO:0000313" key="6">
    <source>
        <dbReference type="Proteomes" id="UP000225706"/>
    </source>
</evidence>
<dbReference type="OrthoDB" id="5987088at2759"/>
<feature type="region of interest" description="Disordered" evidence="1">
    <location>
        <begin position="510"/>
        <end position="552"/>
    </location>
</feature>
<keyword evidence="2" id="KW-0812">Transmembrane</keyword>
<feature type="compositionally biased region" description="Basic and acidic residues" evidence="1">
    <location>
        <begin position="619"/>
        <end position="629"/>
    </location>
</feature>
<reference evidence="6" key="1">
    <citation type="journal article" date="2017" name="bioRxiv">
        <title>Comparative analysis of the genomes of Stylophora pistillata and Acropora digitifera provides evidence for extensive differences between species of corals.</title>
        <authorList>
            <person name="Voolstra C.R."/>
            <person name="Li Y."/>
            <person name="Liew Y.J."/>
            <person name="Baumgarten S."/>
            <person name="Zoccola D."/>
            <person name="Flot J.-F."/>
            <person name="Tambutte S."/>
            <person name="Allemand D."/>
            <person name="Aranda M."/>
        </authorList>
    </citation>
    <scope>NUCLEOTIDE SEQUENCE [LARGE SCALE GENOMIC DNA]</scope>
</reference>
<dbReference type="InterPro" id="IPR057507">
    <property type="entry name" value="Sha_B-like_N"/>
</dbReference>
<feature type="region of interest" description="Disordered" evidence="1">
    <location>
        <begin position="227"/>
        <end position="253"/>
    </location>
</feature>
<feature type="region of interest" description="Disordered" evidence="1">
    <location>
        <begin position="703"/>
        <end position="737"/>
    </location>
</feature>
<dbReference type="Pfam" id="PF23328">
    <property type="entry name" value="Sha_B_N"/>
    <property type="match status" value="1"/>
</dbReference>
<feature type="compositionally biased region" description="Polar residues" evidence="1">
    <location>
        <begin position="227"/>
        <end position="239"/>
    </location>
</feature>
<feature type="compositionally biased region" description="Polar residues" evidence="1">
    <location>
        <begin position="274"/>
        <end position="284"/>
    </location>
</feature>
<dbReference type="PROSITE" id="PS51257">
    <property type="entry name" value="PROKAR_LIPOPROTEIN"/>
    <property type="match status" value="1"/>
</dbReference>
<feature type="signal peptide" evidence="3">
    <location>
        <begin position="1"/>
        <end position="20"/>
    </location>
</feature>